<accession>A0A382NLP4</accession>
<name>A0A382NLP4_9ZZZZ</name>
<dbReference type="Pfam" id="PF19494">
    <property type="entry name" value="DUF6029"/>
    <property type="match status" value="1"/>
</dbReference>
<dbReference type="EMBL" id="UINC01101058">
    <property type="protein sequence ID" value="SVC61580.1"/>
    <property type="molecule type" value="Genomic_DNA"/>
</dbReference>
<organism evidence="1">
    <name type="scientific">marine metagenome</name>
    <dbReference type="NCBI Taxonomy" id="408172"/>
    <lineage>
        <taxon>unclassified sequences</taxon>
        <taxon>metagenomes</taxon>
        <taxon>ecological metagenomes</taxon>
    </lineage>
</organism>
<sequence>MKTQLAIMMALILGILFAQVEMNYSYEMKYGDGKEVRGQASNNPYTTDYSYFENLLDINTYFGNNIYIYTQLEYSNPPLYGYSRTGIDSMISTYYVEYSNDRLNMKLGDIYELYGRGLSFYTMQDQSIDYNNSLKGLSLNYFIRNDLRISSFFGRGDYAFRSSPANRETDYQFDTNALLGSIDYENQWIGFFHYS</sequence>
<protein>
    <recommendedName>
        <fullName evidence="2">Alginate export domain-containing protein</fullName>
    </recommendedName>
</protein>
<feature type="non-terminal residue" evidence="1">
    <location>
        <position position="195"/>
    </location>
</feature>
<proteinExistence type="predicted"/>
<evidence type="ECO:0000313" key="1">
    <source>
        <dbReference type="EMBL" id="SVC61580.1"/>
    </source>
</evidence>
<dbReference type="InterPro" id="IPR046070">
    <property type="entry name" value="DUF6029"/>
</dbReference>
<dbReference type="AlphaFoldDB" id="A0A382NLP4"/>
<gene>
    <name evidence="1" type="ORF">METZ01_LOCUS314434</name>
</gene>
<reference evidence="1" key="1">
    <citation type="submission" date="2018-05" db="EMBL/GenBank/DDBJ databases">
        <authorList>
            <person name="Lanie J.A."/>
            <person name="Ng W.-L."/>
            <person name="Kazmierczak K.M."/>
            <person name="Andrzejewski T.M."/>
            <person name="Davidsen T.M."/>
            <person name="Wayne K.J."/>
            <person name="Tettelin H."/>
            <person name="Glass J.I."/>
            <person name="Rusch D."/>
            <person name="Podicherti R."/>
            <person name="Tsui H.-C.T."/>
            <person name="Winkler M.E."/>
        </authorList>
    </citation>
    <scope>NUCLEOTIDE SEQUENCE</scope>
</reference>
<evidence type="ECO:0008006" key="2">
    <source>
        <dbReference type="Google" id="ProtNLM"/>
    </source>
</evidence>